<dbReference type="InterPro" id="IPR002346">
    <property type="entry name" value="Mopterin_DH_FAD-bd"/>
</dbReference>
<evidence type="ECO:0000313" key="6">
    <source>
        <dbReference type="Proteomes" id="UP000584374"/>
    </source>
</evidence>
<name>A0A840QAM7_9PSEU</name>
<dbReference type="InterPro" id="IPR016167">
    <property type="entry name" value="FAD-bd_PCMH_sub1"/>
</dbReference>
<feature type="domain" description="FAD-binding PCMH-type" evidence="4">
    <location>
        <begin position="1"/>
        <end position="127"/>
    </location>
</feature>
<protein>
    <submittedName>
        <fullName evidence="5">CO/xanthine dehydrogenase FAD-binding subunit</fullName>
    </submittedName>
</protein>
<dbReference type="AlphaFoldDB" id="A0A840QAM7"/>
<dbReference type="InterPro" id="IPR036318">
    <property type="entry name" value="FAD-bd_PCMH-like_sf"/>
</dbReference>
<evidence type="ECO:0000256" key="3">
    <source>
        <dbReference type="ARBA" id="ARBA00023002"/>
    </source>
</evidence>
<sequence>MRPFTYQRPDSLAEALALAARPSTTVLAGGTTLVDLMRQGIETPSDIVDIRRLAELAGSTVYSDRIEIGALTPMSRVAEHAAVRTDFPALAQSLQQAASQQLRNGHGRGQCPAADSLCLLSGREFSV</sequence>
<dbReference type="Gene3D" id="3.30.465.10">
    <property type="match status" value="1"/>
</dbReference>
<dbReference type="GO" id="GO:0071949">
    <property type="term" value="F:FAD binding"/>
    <property type="evidence" value="ECO:0007669"/>
    <property type="project" value="InterPro"/>
</dbReference>
<dbReference type="Proteomes" id="UP000584374">
    <property type="component" value="Unassembled WGS sequence"/>
</dbReference>
<dbReference type="EMBL" id="JACHIW010000002">
    <property type="protein sequence ID" value="MBB5159592.1"/>
    <property type="molecule type" value="Genomic_DNA"/>
</dbReference>
<dbReference type="Gene3D" id="3.30.43.10">
    <property type="entry name" value="Uridine Diphospho-n-acetylenolpyruvylglucosamine Reductase, domain 2"/>
    <property type="match status" value="1"/>
</dbReference>
<dbReference type="PANTHER" id="PTHR42659:SF2">
    <property type="entry name" value="XANTHINE DEHYDROGENASE SUBUNIT C-RELATED"/>
    <property type="match status" value="1"/>
</dbReference>
<proteinExistence type="predicted"/>
<dbReference type="SUPFAM" id="SSF56176">
    <property type="entry name" value="FAD-binding/transporter-associated domain-like"/>
    <property type="match status" value="1"/>
</dbReference>
<dbReference type="InterPro" id="IPR016169">
    <property type="entry name" value="FAD-bd_PCMH_sub2"/>
</dbReference>
<evidence type="ECO:0000256" key="1">
    <source>
        <dbReference type="ARBA" id="ARBA00022630"/>
    </source>
</evidence>
<dbReference type="Pfam" id="PF00941">
    <property type="entry name" value="FAD_binding_5"/>
    <property type="match status" value="1"/>
</dbReference>
<comment type="caution">
    <text evidence="5">The sequence shown here is derived from an EMBL/GenBank/DDBJ whole genome shotgun (WGS) entry which is preliminary data.</text>
</comment>
<keyword evidence="6" id="KW-1185">Reference proteome</keyword>
<gene>
    <name evidence="5" type="ORF">BJ970_007191</name>
</gene>
<dbReference type="GO" id="GO:0016491">
    <property type="term" value="F:oxidoreductase activity"/>
    <property type="evidence" value="ECO:0007669"/>
    <property type="project" value="UniProtKB-KW"/>
</dbReference>
<reference evidence="5 6" key="1">
    <citation type="submission" date="2020-08" db="EMBL/GenBank/DDBJ databases">
        <title>Sequencing the genomes of 1000 actinobacteria strains.</title>
        <authorList>
            <person name="Klenk H.-P."/>
        </authorList>
    </citation>
    <scope>NUCLEOTIDE SEQUENCE [LARGE SCALE GENOMIC DNA]</scope>
    <source>
        <strain evidence="5 6">DSM 45584</strain>
    </source>
</reference>
<dbReference type="InterPro" id="IPR051312">
    <property type="entry name" value="Diverse_Substr_Oxidored"/>
</dbReference>
<keyword evidence="3" id="KW-0560">Oxidoreductase</keyword>
<evidence type="ECO:0000313" key="5">
    <source>
        <dbReference type="EMBL" id="MBB5159592.1"/>
    </source>
</evidence>
<keyword evidence="1" id="KW-0285">Flavoprotein</keyword>
<evidence type="ECO:0000259" key="4">
    <source>
        <dbReference type="PROSITE" id="PS51387"/>
    </source>
</evidence>
<keyword evidence="2" id="KW-0274">FAD</keyword>
<dbReference type="PANTHER" id="PTHR42659">
    <property type="entry name" value="XANTHINE DEHYDROGENASE SUBUNIT C-RELATED"/>
    <property type="match status" value="1"/>
</dbReference>
<evidence type="ECO:0000256" key="2">
    <source>
        <dbReference type="ARBA" id="ARBA00022827"/>
    </source>
</evidence>
<organism evidence="5 6">
    <name type="scientific">Saccharopolyspora phatthalungensis</name>
    <dbReference type="NCBI Taxonomy" id="664693"/>
    <lineage>
        <taxon>Bacteria</taxon>
        <taxon>Bacillati</taxon>
        <taxon>Actinomycetota</taxon>
        <taxon>Actinomycetes</taxon>
        <taxon>Pseudonocardiales</taxon>
        <taxon>Pseudonocardiaceae</taxon>
        <taxon>Saccharopolyspora</taxon>
    </lineage>
</organism>
<dbReference type="InterPro" id="IPR016166">
    <property type="entry name" value="FAD-bd_PCMH"/>
</dbReference>
<accession>A0A840QAM7</accession>
<dbReference type="PROSITE" id="PS51387">
    <property type="entry name" value="FAD_PCMH"/>
    <property type="match status" value="1"/>
</dbReference>